<dbReference type="PANTHER" id="PTHR12728:SF0">
    <property type="entry name" value="RIBOSOME PRODUCTION FACTOR 2 HOMOLOG"/>
    <property type="match status" value="1"/>
</dbReference>
<sequence>MYDHHVYDLVEVGVENFKSIESFTYDKKMASRVGEGFEDVDELKHFKEVLLDLLRGEVVENINLAGVDRAYVCIAISSNKVYLTHCALRLKNSGTVIPRMELVEVGPSMDLAVRRHRLPNKGLRKEAMRTAKDQPKKKEKNVSSDAREGTIGKIYIPDQKVGDVALSNKAKGVKRERREAKKKEADERASKKQKEESD</sequence>
<keyword evidence="2" id="KW-1185">Reference proteome</keyword>
<dbReference type="InterPro" id="IPR007109">
    <property type="entry name" value="Brix"/>
</dbReference>
<comment type="caution">
    <text evidence="1">The sequence shown here is derived from an EMBL/GenBank/DDBJ whole genome shotgun (WGS) entry which is preliminary data.</text>
</comment>
<evidence type="ECO:0000313" key="1">
    <source>
        <dbReference type="EMBL" id="KAK8481430.1"/>
    </source>
</evidence>
<dbReference type="Proteomes" id="UP001396334">
    <property type="component" value="Unassembled WGS sequence"/>
</dbReference>
<dbReference type="InterPro" id="IPR039770">
    <property type="entry name" value="Rpf2"/>
</dbReference>
<organism evidence="1 2">
    <name type="scientific">Hibiscus sabdariffa</name>
    <name type="common">roselle</name>
    <dbReference type="NCBI Taxonomy" id="183260"/>
    <lineage>
        <taxon>Eukaryota</taxon>
        <taxon>Viridiplantae</taxon>
        <taxon>Streptophyta</taxon>
        <taxon>Embryophyta</taxon>
        <taxon>Tracheophyta</taxon>
        <taxon>Spermatophyta</taxon>
        <taxon>Magnoliopsida</taxon>
        <taxon>eudicotyledons</taxon>
        <taxon>Gunneridae</taxon>
        <taxon>Pentapetalae</taxon>
        <taxon>rosids</taxon>
        <taxon>malvids</taxon>
        <taxon>Malvales</taxon>
        <taxon>Malvaceae</taxon>
        <taxon>Malvoideae</taxon>
        <taxon>Hibiscus</taxon>
    </lineage>
</organism>
<reference evidence="1 2" key="1">
    <citation type="journal article" date="2024" name="G3 (Bethesda)">
        <title>Genome assembly of Hibiscus sabdariffa L. provides insights into metabolisms of medicinal natural products.</title>
        <authorList>
            <person name="Kim T."/>
        </authorList>
    </citation>
    <scope>NUCLEOTIDE SEQUENCE [LARGE SCALE GENOMIC DNA]</scope>
    <source>
        <strain evidence="1">TK-2024</strain>
        <tissue evidence="1">Old leaves</tissue>
    </source>
</reference>
<dbReference type="Pfam" id="PF04427">
    <property type="entry name" value="Brix"/>
    <property type="match status" value="1"/>
</dbReference>
<proteinExistence type="predicted"/>
<accession>A0ABR1ZLB8</accession>
<dbReference type="PROSITE" id="PS50833">
    <property type="entry name" value="BRIX"/>
    <property type="match status" value="1"/>
</dbReference>
<evidence type="ECO:0000313" key="2">
    <source>
        <dbReference type="Proteomes" id="UP001396334"/>
    </source>
</evidence>
<dbReference type="PANTHER" id="PTHR12728">
    <property type="entry name" value="BRIX DOMAIN CONTAINING PROTEIN"/>
    <property type="match status" value="1"/>
</dbReference>
<protein>
    <submittedName>
        <fullName evidence="1">Uncharacterized protein</fullName>
    </submittedName>
</protein>
<dbReference type="EMBL" id="JBBPBN010000909">
    <property type="protein sequence ID" value="KAK8481430.1"/>
    <property type="molecule type" value="Genomic_DNA"/>
</dbReference>
<gene>
    <name evidence="1" type="ORF">V6N11_038006</name>
</gene>
<name>A0ABR1ZLB8_9ROSI</name>